<reference evidence="8" key="1">
    <citation type="journal article" date="2023" name="Int. J. Syst. Evol. Microbiol.">
        <title>Mesoterricola silvestris gen. nov., sp. nov., Mesoterricola sediminis sp. nov., Geothrix oryzae sp. nov., Geothrix edaphica sp. nov., Geothrix rubra sp. nov., and Geothrix limicola sp. nov., six novel members of Acidobacteriota isolated from soils.</title>
        <authorList>
            <person name="Itoh H."/>
            <person name="Sugisawa Y."/>
            <person name="Mise K."/>
            <person name="Xu Z."/>
            <person name="Kuniyasu M."/>
            <person name="Ushijima N."/>
            <person name="Kawano K."/>
            <person name="Kobayashi E."/>
            <person name="Shiratori Y."/>
            <person name="Masuda Y."/>
            <person name="Senoo K."/>
        </authorList>
    </citation>
    <scope>NUCLEOTIDE SEQUENCE [LARGE SCALE GENOMIC DNA]</scope>
    <source>
        <strain evidence="8">Red222</strain>
    </source>
</reference>
<dbReference type="InterPro" id="IPR036249">
    <property type="entry name" value="Thioredoxin-like_sf"/>
</dbReference>
<evidence type="ECO:0000256" key="5">
    <source>
        <dbReference type="SAM" id="SignalP"/>
    </source>
</evidence>
<comment type="similarity">
    <text evidence="1 4">Belongs to the glutathione peroxidase family.</text>
</comment>
<dbReference type="PROSITE" id="PS51355">
    <property type="entry name" value="GLUTATHIONE_PEROXID_3"/>
    <property type="match status" value="1"/>
</dbReference>
<dbReference type="GO" id="GO:0004601">
    <property type="term" value="F:peroxidase activity"/>
    <property type="evidence" value="ECO:0007669"/>
    <property type="project" value="UniProtKB-KW"/>
</dbReference>
<dbReference type="Pfam" id="PF00255">
    <property type="entry name" value="GSHPx"/>
    <property type="match status" value="1"/>
</dbReference>
<dbReference type="EMBL" id="AP027079">
    <property type="protein sequence ID" value="BDU70795.1"/>
    <property type="molecule type" value="Genomic_DNA"/>
</dbReference>
<dbReference type="PROSITE" id="PS00763">
    <property type="entry name" value="GLUTATHIONE_PEROXID_2"/>
    <property type="match status" value="1"/>
</dbReference>
<keyword evidence="8" id="KW-1185">Reference proteome</keyword>
<dbReference type="InterPro" id="IPR000889">
    <property type="entry name" value="Glutathione_peroxidase"/>
</dbReference>
<organism evidence="7 8">
    <name type="scientific">Geothrix oryzae</name>
    <dbReference type="NCBI Taxonomy" id="2927975"/>
    <lineage>
        <taxon>Bacteria</taxon>
        <taxon>Pseudomonadati</taxon>
        <taxon>Acidobacteriota</taxon>
        <taxon>Holophagae</taxon>
        <taxon>Holophagales</taxon>
        <taxon>Holophagaceae</taxon>
        <taxon>Geothrix</taxon>
    </lineage>
</organism>
<accession>A0ABM8DUR0</accession>
<keyword evidence="5" id="KW-0732">Signal</keyword>
<dbReference type="PANTHER" id="PTHR11592">
    <property type="entry name" value="GLUTATHIONE PEROXIDASE"/>
    <property type="match status" value="1"/>
</dbReference>
<sequence length="184" mass="19972">MRRPFLPAIPAMLALATSLSLTAAERKVPMSLHELTLNTLEGKPQSLAAYKGKVVLAVNVASECGYTPQYAGLQKLYREYKDRGLVVLGFPCNQFGGQEPGSAAQIESFCQKNYGVTFPLFEKLEVKGPGQAPVYQFLTAKHGEPAWNFHKYLVGKDGQVIQAFGSKVTPDGPELKAALEAALK</sequence>
<gene>
    <name evidence="7" type="ORF">GETHOR_28960</name>
</gene>
<evidence type="ECO:0000259" key="6">
    <source>
        <dbReference type="PROSITE" id="PS51352"/>
    </source>
</evidence>
<dbReference type="PRINTS" id="PR01011">
    <property type="entry name" value="GLUTPROXDASE"/>
</dbReference>
<dbReference type="InterPro" id="IPR029760">
    <property type="entry name" value="GPX_CS"/>
</dbReference>
<name>A0ABM8DUR0_9BACT</name>
<evidence type="ECO:0000256" key="2">
    <source>
        <dbReference type="ARBA" id="ARBA00022559"/>
    </source>
</evidence>
<feature type="signal peptide" evidence="5">
    <location>
        <begin position="1"/>
        <end position="23"/>
    </location>
</feature>
<evidence type="ECO:0000256" key="1">
    <source>
        <dbReference type="ARBA" id="ARBA00006926"/>
    </source>
</evidence>
<dbReference type="Gene3D" id="3.40.30.10">
    <property type="entry name" value="Glutaredoxin"/>
    <property type="match status" value="1"/>
</dbReference>
<dbReference type="PANTHER" id="PTHR11592:SF78">
    <property type="entry name" value="GLUTATHIONE PEROXIDASE"/>
    <property type="match status" value="1"/>
</dbReference>
<keyword evidence="3 4" id="KW-0560">Oxidoreductase</keyword>
<evidence type="ECO:0000256" key="4">
    <source>
        <dbReference type="RuleBase" id="RU000499"/>
    </source>
</evidence>
<evidence type="ECO:0000256" key="3">
    <source>
        <dbReference type="ARBA" id="ARBA00023002"/>
    </source>
</evidence>
<protein>
    <recommendedName>
        <fullName evidence="4">Glutathione peroxidase</fullName>
    </recommendedName>
</protein>
<feature type="domain" description="Thioredoxin" evidence="6">
    <location>
        <begin position="10"/>
        <end position="184"/>
    </location>
</feature>
<dbReference type="InterPro" id="IPR013766">
    <property type="entry name" value="Thioredoxin_domain"/>
</dbReference>
<dbReference type="SUPFAM" id="SSF52833">
    <property type="entry name" value="Thioredoxin-like"/>
    <property type="match status" value="1"/>
</dbReference>
<keyword evidence="2 4" id="KW-0575">Peroxidase</keyword>
<evidence type="ECO:0000313" key="7">
    <source>
        <dbReference type="EMBL" id="BDU70795.1"/>
    </source>
</evidence>
<dbReference type="CDD" id="cd00340">
    <property type="entry name" value="GSH_Peroxidase"/>
    <property type="match status" value="1"/>
</dbReference>
<dbReference type="PROSITE" id="PS51352">
    <property type="entry name" value="THIOREDOXIN_2"/>
    <property type="match status" value="1"/>
</dbReference>
<feature type="chain" id="PRO_5046142547" description="Glutathione peroxidase" evidence="5">
    <location>
        <begin position="24"/>
        <end position="184"/>
    </location>
</feature>
<dbReference type="PIRSF" id="PIRSF000303">
    <property type="entry name" value="Glutathion_perox"/>
    <property type="match status" value="1"/>
</dbReference>
<evidence type="ECO:0000313" key="8">
    <source>
        <dbReference type="Proteomes" id="UP001242010"/>
    </source>
</evidence>
<dbReference type="Proteomes" id="UP001242010">
    <property type="component" value="Chromosome"/>
</dbReference>
<proteinExistence type="inferred from homology"/>